<dbReference type="GO" id="GO:0005886">
    <property type="term" value="C:plasma membrane"/>
    <property type="evidence" value="ECO:0007669"/>
    <property type="project" value="UniProtKB-SubCell"/>
</dbReference>
<dbReference type="InterPro" id="IPR036259">
    <property type="entry name" value="MFS_trans_sf"/>
</dbReference>
<dbReference type="InterPro" id="IPR004638">
    <property type="entry name" value="EmrB-like"/>
</dbReference>
<keyword evidence="4 7" id="KW-0812">Transmembrane</keyword>
<accession>A0A094PP64</accession>
<keyword evidence="2" id="KW-0813">Transport</keyword>
<feature type="transmembrane region" description="Helical" evidence="7">
    <location>
        <begin position="235"/>
        <end position="252"/>
    </location>
</feature>
<comment type="caution">
    <text evidence="9">The sequence shown here is derived from an EMBL/GenBank/DDBJ whole genome shotgun (WGS) entry which is preliminary data.</text>
</comment>
<evidence type="ECO:0000256" key="7">
    <source>
        <dbReference type="SAM" id="Phobius"/>
    </source>
</evidence>
<evidence type="ECO:0000256" key="6">
    <source>
        <dbReference type="ARBA" id="ARBA00023136"/>
    </source>
</evidence>
<feature type="transmembrane region" description="Helical" evidence="7">
    <location>
        <begin position="169"/>
        <end position="191"/>
    </location>
</feature>
<keyword evidence="5 7" id="KW-1133">Transmembrane helix</keyword>
<feature type="transmembrane region" description="Helical" evidence="7">
    <location>
        <begin position="116"/>
        <end position="134"/>
    </location>
</feature>
<feature type="transmembrane region" description="Helical" evidence="7">
    <location>
        <begin position="409"/>
        <end position="427"/>
    </location>
</feature>
<name>A0A094PP64_9ZZZZ</name>
<dbReference type="GO" id="GO:0022857">
    <property type="term" value="F:transmembrane transporter activity"/>
    <property type="evidence" value="ECO:0007669"/>
    <property type="project" value="InterPro"/>
</dbReference>
<feature type="transmembrane region" description="Helical" evidence="7">
    <location>
        <begin position="203"/>
        <end position="223"/>
    </location>
</feature>
<keyword evidence="6 7" id="KW-0472">Membrane</keyword>
<evidence type="ECO:0000256" key="5">
    <source>
        <dbReference type="ARBA" id="ARBA00022989"/>
    </source>
</evidence>
<feature type="transmembrane region" description="Helical" evidence="7">
    <location>
        <begin position="273"/>
        <end position="292"/>
    </location>
</feature>
<reference evidence="9" key="1">
    <citation type="submission" date="2014-06" db="EMBL/GenBank/DDBJ databases">
        <title>Key roles for freshwater Actinobacteria revealed by deep metagenomic sequencing.</title>
        <authorList>
            <person name="Ghai R."/>
            <person name="Mizuno C.M."/>
            <person name="Picazo A."/>
            <person name="Camacho A."/>
            <person name="Rodriguez-Valera F."/>
        </authorList>
    </citation>
    <scope>NUCLEOTIDE SEQUENCE</scope>
</reference>
<dbReference type="PANTHER" id="PTHR42718:SF42">
    <property type="entry name" value="EXPORT PROTEIN"/>
    <property type="match status" value="1"/>
</dbReference>
<evidence type="ECO:0000256" key="2">
    <source>
        <dbReference type="ARBA" id="ARBA00022448"/>
    </source>
</evidence>
<evidence type="ECO:0000256" key="4">
    <source>
        <dbReference type="ARBA" id="ARBA00022692"/>
    </source>
</evidence>
<evidence type="ECO:0000313" key="9">
    <source>
        <dbReference type="EMBL" id="KGA11419.1"/>
    </source>
</evidence>
<feature type="domain" description="Major facilitator superfamily (MFS) profile" evidence="8">
    <location>
        <begin position="17"/>
        <end position="515"/>
    </location>
</feature>
<feature type="transmembrane region" description="Helical" evidence="7">
    <location>
        <begin position="143"/>
        <end position="163"/>
    </location>
</feature>
<evidence type="ECO:0000256" key="3">
    <source>
        <dbReference type="ARBA" id="ARBA00022475"/>
    </source>
</evidence>
<dbReference type="Gene3D" id="1.20.1720.10">
    <property type="entry name" value="Multidrug resistance protein D"/>
    <property type="match status" value="1"/>
</dbReference>
<dbReference type="NCBIfam" id="TIGR00711">
    <property type="entry name" value="efflux_EmrB"/>
    <property type="match status" value="1"/>
</dbReference>
<feature type="transmembrane region" description="Helical" evidence="7">
    <location>
        <begin position="86"/>
        <end position="110"/>
    </location>
</feature>
<feature type="transmembrane region" description="Helical" evidence="7">
    <location>
        <begin position="361"/>
        <end position="379"/>
    </location>
</feature>
<protein>
    <recommendedName>
        <fullName evidence="8">Major facilitator superfamily (MFS) profile domain-containing protein</fullName>
    </recommendedName>
</protein>
<evidence type="ECO:0000256" key="1">
    <source>
        <dbReference type="ARBA" id="ARBA00004651"/>
    </source>
</evidence>
<feature type="transmembrane region" description="Helical" evidence="7">
    <location>
        <begin position="491"/>
        <end position="511"/>
    </location>
</feature>
<gene>
    <name evidence="9" type="ORF">GM51_22630</name>
</gene>
<feature type="transmembrane region" description="Helical" evidence="7">
    <location>
        <begin position="312"/>
        <end position="330"/>
    </location>
</feature>
<dbReference type="AlphaFoldDB" id="A0A094PP64"/>
<dbReference type="CDD" id="cd17321">
    <property type="entry name" value="MFS_MMR_MDR_like"/>
    <property type="match status" value="1"/>
</dbReference>
<dbReference type="InterPro" id="IPR020846">
    <property type="entry name" value="MFS_dom"/>
</dbReference>
<sequence>MNSTSTQSVAYARRWWVLAVLAISVFLVVVDNLIVNVALPTLQSELNATTTSLQWIVDSYALVFAGLLLAGGGIGDRYGRKRTLQIGLVLFAACSGMAAFASTTNSLIFWRGAMGIGAALVFPATLAIITNLFVDPIERAKAIGLWSAVSGMAVAFGPVVGGFMLEHFWWGSVFLINLPIVAISLIAGARLIPDSRNPDAHALDKIGFLLSVIAIGSLVFTVIESPHWGWGSQKSNLGFGIAVLTLIGFVLFESKKEAPLLEVTFFKSARFSAATGSIGIAFFCLFGFTFLVTQYFQFVRGYDTLSAGVHTIPFAVGAGVTAPLAARAALKFGTKRIVALGLFNMSVGLLIASRMDADSSYWGHVIISMVLMANGLSFVTSPSTDAVMGSLPREKAGVGSAVNDISREVGGTLGVAVVGSVFVSLYTPQLMRSFEKIPGLIDGLNKTNPELYPMAQDSVGAAFAISQQTPAGLQPLVINAVSDSFVHGFQASSLVGAGMALVGAIFALKFLPARPTADDSSTILH</sequence>
<dbReference type="InterPro" id="IPR011701">
    <property type="entry name" value="MFS"/>
</dbReference>
<evidence type="ECO:0000259" key="8">
    <source>
        <dbReference type="PROSITE" id="PS50850"/>
    </source>
</evidence>
<dbReference type="PROSITE" id="PS50850">
    <property type="entry name" value="MFS"/>
    <property type="match status" value="1"/>
</dbReference>
<feature type="transmembrane region" description="Helical" evidence="7">
    <location>
        <begin position="337"/>
        <end position="355"/>
    </location>
</feature>
<dbReference type="EMBL" id="JNSL01000236">
    <property type="protein sequence ID" value="KGA11419.1"/>
    <property type="molecule type" value="Genomic_DNA"/>
</dbReference>
<organism evidence="9">
    <name type="scientific">freshwater metagenome</name>
    <dbReference type="NCBI Taxonomy" id="449393"/>
    <lineage>
        <taxon>unclassified sequences</taxon>
        <taxon>metagenomes</taxon>
        <taxon>ecological metagenomes</taxon>
    </lineage>
</organism>
<dbReference type="SUPFAM" id="SSF103473">
    <property type="entry name" value="MFS general substrate transporter"/>
    <property type="match status" value="1"/>
</dbReference>
<proteinExistence type="predicted"/>
<dbReference type="Gene3D" id="1.20.1250.20">
    <property type="entry name" value="MFS general substrate transporter like domains"/>
    <property type="match status" value="1"/>
</dbReference>
<dbReference type="Pfam" id="PF07690">
    <property type="entry name" value="MFS_1"/>
    <property type="match status" value="1"/>
</dbReference>
<feature type="transmembrane region" description="Helical" evidence="7">
    <location>
        <begin position="15"/>
        <end position="35"/>
    </location>
</feature>
<dbReference type="PANTHER" id="PTHR42718">
    <property type="entry name" value="MAJOR FACILITATOR SUPERFAMILY MULTIDRUG TRANSPORTER MFSC"/>
    <property type="match status" value="1"/>
</dbReference>
<keyword evidence="3" id="KW-1003">Cell membrane</keyword>
<comment type="subcellular location">
    <subcellularLocation>
        <location evidence="1">Cell membrane</location>
        <topology evidence="1">Multi-pass membrane protein</topology>
    </subcellularLocation>
</comment>
<feature type="transmembrane region" description="Helical" evidence="7">
    <location>
        <begin position="55"/>
        <end position="74"/>
    </location>
</feature>